<evidence type="ECO:0000256" key="12">
    <source>
        <dbReference type="SAM" id="Phobius"/>
    </source>
</evidence>
<dbReference type="InterPro" id="IPR040920">
    <property type="entry name" value="Arabino_trans_N"/>
</dbReference>
<evidence type="ECO:0000256" key="2">
    <source>
        <dbReference type="ARBA" id="ARBA00004651"/>
    </source>
</evidence>
<feature type="domain" description="Arabinofuranosyltransferase central" evidence="13">
    <location>
        <begin position="216"/>
        <end position="676"/>
    </location>
</feature>
<reference evidence="18 19" key="1">
    <citation type="submission" date="2024-10" db="EMBL/GenBank/DDBJ databases">
        <authorList>
            <person name="Riesco R."/>
        </authorList>
    </citation>
    <scope>NUCLEOTIDE SEQUENCE [LARGE SCALE GENOMIC DNA]</scope>
    <source>
        <strain evidence="17 18">NCIMB 15448</strain>
        <strain evidence="16 19">NCIMB 15450</strain>
    </source>
</reference>
<keyword evidence="8 12" id="KW-1133">Transmembrane helix</keyword>
<feature type="transmembrane region" description="Helical" evidence="12">
    <location>
        <begin position="655"/>
        <end position="673"/>
    </location>
</feature>
<feature type="transmembrane region" description="Helical" evidence="12">
    <location>
        <begin position="557"/>
        <end position="574"/>
    </location>
</feature>
<comment type="function">
    <text evidence="1">Arabinosyl transferase responsible for the polymerization of arabinose into the arabinan of arabinogalactan.</text>
</comment>
<dbReference type="Proteomes" id="UP001609176">
    <property type="component" value="Unassembled WGS sequence"/>
</dbReference>
<feature type="transmembrane region" description="Helical" evidence="12">
    <location>
        <begin position="259"/>
        <end position="278"/>
    </location>
</feature>
<keyword evidence="5" id="KW-0328">Glycosyltransferase</keyword>
<dbReference type="Pfam" id="PF04602">
    <property type="entry name" value="Arabinose_trans"/>
    <property type="match status" value="1"/>
</dbReference>
<evidence type="ECO:0000256" key="10">
    <source>
        <dbReference type="ARBA" id="ARBA00023316"/>
    </source>
</evidence>
<feature type="transmembrane region" description="Helical" evidence="12">
    <location>
        <begin position="527"/>
        <end position="545"/>
    </location>
</feature>
<dbReference type="InterPro" id="IPR032731">
    <property type="entry name" value="Arabino_trans_C"/>
</dbReference>
<evidence type="ECO:0000256" key="6">
    <source>
        <dbReference type="ARBA" id="ARBA00022679"/>
    </source>
</evidence>
<feature type="transmembrane region" description="Helical" evidence="12">
    <location>
        <begin position="693"/>
        <end position="712"/>
    </location>
</feature>
<evidence type="ECO:0000259" key="13">
    <source>
        <dbReference type="Pfam" id="PF04602"/>
    </source>
</evidence>
<keyword evidence="6" id="KW-0808">Transferase</keyword>
<feature type="transmembrane region" description="Helical" evidence="12">
    <location>
        <begin position="219"/>
        <end position="239"/>
    </location>
</feature>
<keyword evidence="9 12" id="KW-0472">Membrane</keyword>
<protein>
    <submittedName>
        <fullName evidence="17">Arabinosyltransferase domain-containing protein</fullName>
    </submittedName>
</protein>
<evidence type="ECO:0000313" key="19">
    <source>
        <dbReference type="Proteomes" id="UP001609219"/>
    </source>
</evidence>
<dbReference type="Proteomes" id="UP001609219">
    <property type="component" value="Unassembled WGS sequence"/>
</dbReference>
<evidence type="ECO:0000313" key="18">
    <source>
        <dbReference type="Proteomes" id="UP001609176"/>
    </source>
</evidence>
<feature type="domain" description="Arabinosyltransferas concanavalin like" evidence="15">
    <location>
        <begin position="54"/>
        <end position="212"/>
    </location>
</feature>
<evidence type="ECO:0000256" key="5">
    <source>
        <dbReference type="ARBA" id="ARBA00022676"/>
    </source>
</evidence>
<sequence length="1096" mass="116587">MTESKGAVRRSADAEPATTAASNRPTNKARLVAILSASIAVLAALTLPFLPVEQAQSNVSWPQAGNVSSVTAPLVSYAPQQLSAAIPCAAIDRLADSGGVVVSTIPRQSPESERYGFVVKVVAAEADRAGRVDVVSRNTLLWSAPVETLRNQPCALAVSIDPTRATVTTTGAETSSDTTNNGDLRPQTVGLFSELTGAAPDGLSADVLVDSRFSSSPTLLKYLLLILCGLATMASLVALHRLDGTDRRATRRLLPARWWSVRPVDAVVFGTLVVWHFIGANTSDDGYQLGMARAAHDSGYIANYFRWFGVPEAPFGTPYYDILSWMAKLSTLSPWMRLPALLAGILAWWIISREVIPRLGIAVRSSPIAIWTSALVFLSFWLPYNNGLRPEPIVALGVLLTWCSVERAIATRRLLPAAVAILIAGFTLTVGPSGLICIAALIAGARQVASIVTERSTSVGKLALLLPLLASGLVILVAVFADQTLASTRAMTEVHSKIGPGEPWFFEYLRYQYLLQINSDGWLTRRFGVFVMVLGLLVCAATMLRRGGRIPGTAAGPSLRVVGVTLGGMALIMFNPTKWTHHFGVFAGLAAVVAALTAVAVSTHVLRSLRNRALFAAAVFFALALSFVGANGYWYVSSWGIPWWDKPPTIAGTGLSTLAAGLAFLALVAAAWFHIRPPQPGRDDVIATRIARIPVLTIAAAFMVLFEVLSFVKAAAAQFPAYSIAKSNVEEAFAGGCGLADDVLVENDPNQSMLAPLDGDAGNALAGPSTTGFTPNGVAADLTSDETESTTGQANTVSTDTEDETPQESSAGTGGGAGQRGVNGSNVALPFGLDPATTPVLGSYREGEQTPAALTSSWYRLPAANESNTRGDIIAIAVAGRIRSVNADGVVTNGQNVEIEYGTTQPDRTVTPLGRITPIDIGPSPTWRNLRVPLDQLPFEADTVRIVATDADLNRDQWVAVTPPRVPQTRTLTDLVGTEAPVLLDWAVGLNFPCQNLVSTDAGVAQEPEYRILPDRNGATITNLWQGRDGGGPLGWIDLLLGARTIPSYLDNDWDRDWGSIEQYFPLDPDTAQARVTVDDVQRSGTWSPGPILTQY</sequence>
<dbReference type="Pfam" id="PF14896">
    <property type="entry name" value="Arabino_trans_C"/>
    <property type="match status" value="1"/>
</dbReference>
<feature type="transmembrane region" description="Helical" evidence="12">
    <location>
        <begin position="613"/>
        <end position="635"/>
    </location>
</feature>
<evidence type="ECO:0000256" key="11">
    <source>
        <dbReference type="SAM" id="MobiDB-lite"/>
    </source>
</evidence>
<dbReference type="InterPro" id="IPR007680">
    <property type="entry name" value="Arabino_trans_central"/>
</dbReference>
<evidence type="ECO:0000256" key="3">
    <source>
        <dbReference type="ARBA" id="ARBA00008195"/>
    </source>
</evidence>
<dbReference type="Gene3D" id="2.60.120.610">
    <property type="entry name" value="arabinofuranosyltransferase like domain"/>
    <property type="match status" value="1"/>
</dbReference>
<keyword evidence="4" id="KW-1003">Cell membrane</keyword>
<evidence type="ECO:0000259" key="14">
    <source>
        <dbReference type="Pfam" id="PF14896"/>
    </source>
</evidence>
<dbReference type="Pfam" id="PF17689">
    <property type="entry name" value="Arabino_trans_N"/>
    <property type="match status" value="1"/>
</dbReference>
<organism evidence="17 18">
    <name type="scientific">Antrihabitans spumae</name>
    <dbReference type="NCBI Taxonomy" id="3373370"/>
    <lineage>
        <taxon>Bacteria</taxon>
        <taxon>Bacillati</taxon>
        <taxon>Actinomycetota</taxon>
        <taxon>Actinomycetes</taxon>
        <taxon>Mycobacteriales</taxon>
        <taxon>Nocardiaceae</taxon>
        <taxon>Antrihabitans</taxon>
    </lineage>
</organism>
<evidence type="ECO:0000313" key="16">
    <source>
        <dbReference type="EMBL" id="MFH5229001.1"/>
    </source>
</evidence>
<dbReference type="Gene3D" id="2.60.120.940">
    <property type="entry name" value="EmbC, C-terminal domain, subdomain 2"/>
    <property type="match status" value="1"/>
</dbReference>
<keyword evidence="10" id="KW-0961">Cell wall biogenesis/degradation</keyword>
<keyword evidence="19" id="KW-1185">Reference proteome</keyword>
<comment type="similarity">
    <text evidence="3">Belongs to the emb family.</text>
</comment>
<name>A0ABW7KKX3_9NOCA</name>
<comment type="subcellular location">
    <subcellularLocation>
        <location evidence="2">Cell membrane</location>
        <topology evidence="2">Multi-pass membrane protein</topology>
    </subcellularLocation>
</comment>
<comment type="caution">
    <text evidence="17">The sequence shown here is derived from an EMBL/GenBank/DDBJ whole genome shotgun (WGS) entry which is preliminary data.</text>
</comment>
<dbReference type="EMBL" id="JBIMSP010000004">
    <property type="protein sequence ID" value="MFH5241101.1"/>
    <property type="molecule type" value="Genomic_DNA"/>
</dbReference>
<evidence type="ECO:0000313" key="17">
    <source>
        <dbReference type="EMBL" id="MFH5241101.1"/>
    </source>
</evidence>
<evidence type="ECO:0000256" key="8">
    <source>
        <dbReference type="ARBA" id="ARBA00022989"/>
    </source>
</evidence>
<dbReference type="InterPro" id="IPR042486">
    <property type="entry name" value="Arabino_trans_C_2"/>
</dbReference>
<dbReference type="EMBL" id="JBIMSN010000042">
    <property type="protein sequence ID" value="MFH5229001.1"/>
    <property type="molecule type" value="Genomic_DNA"/>
</dbReference>
<feature type="compositionally biased region" description="Gly residues" evidence="11">
    <location>
        <begin position="812"/>
        <end position="821"/>
    </location>
</feature>
<feature type="transmembrane region" description="Helical" evidence="12">
    <location>
        <begin position="363"/>
        <end position="382"/>
    </location>
</feature>
<proteinExistence type="inferred from homology"/>
<feature type="domain" description="Arabinosyltransferase C-terminal" evidence="14">
    <location>
        <begin position="708"/>
        <end position="1092"/>
    </location>
</feature>
<evidence type="ECO:0000256" key="7">
    <source>
        <dbReference type="ARBA" id="ARBA00022692"/>
    </source>
</evidence>
<evidence type="ECO:0000256" key="9">
    <source>
        <dbReference type="ARBA" id="ARBA00023136"/>
    </source>
</evidence>
<feature type="transmembrane region" description="Helical" evidence="12">
    <location>
        <begin position="414"/>
        <end position="442"/>
    </location>
</feature>
<evidence type="ECO:0000256" key="1">
    <source>
        <dbReference type="ARBA" id="ARBA00003001"/>
    </source>
</evidence>
<feature type="transmembrane region" description="Helical" evidence="12">
    <location>
        <begin position="334"/>
        <end position="351"/>
    </location>
</feature>
<evidence type="ECO:0000259" key="15">
    <source>
        <dbReference type="Pfam" id="PF17689"/>
    </source>
</evidence>
<gene>
    <name evidence="17" type="ORF">ACHIPV_04275</name>
    <name evidence="16" type="ORF">ACHIRB_10500</name>
</gene>
<keyword evidence="7 12" id="KW-0812">Transmembrane</keyword>
<feature type="transmembrane region" description="Helical" evidence="12">
    <location>
        <begin position="462"/>
        <end position="481"/>
    </location>
</feature>
<accession>A0ABW7KKX3</accession>
<feature type="compositionally biased region" description="Polar residues" evidence="11">
    <location>
        <begin position="789"/>
        <end position="799"/>
    </location>
</feature>
<evidence type="ECO:0000256" key="4">
    <source>
        <dbReference type="ARBA" id="ARBA00022475"/>
    </source>
</evidence>
<dbReference type="InterPro" id="IPR027451">
    <property type="entry name" value="EmbABC_dom1"/>
</dbReference>
<feature type="region of interest" description="Disordered" evidence="11">
    <location>
        <begin position="1"/>
        <end position="23"/>
    </location>
</feature>
<feature type="transmembrane region" description="Helical" evidence="12">
    <location>
        <begin position="580"/>
        <end position="601"/>
    </location>
</feature>
<feature type="region of interest" description="Disordered" evidence="11">
    <location>
        <begin position="754"/>
        <end position="830"/>
    </location>
</feature>
<dbReference type="RefSeq" id="WP_395123580.1">
    <property type="nucleotide sequence ID" value="NZ_JBIMSN010000042.1"/>
</dbReference>
<feature type="transmembrane region" description="Helical" evidence="12">
    <location>
        <begin position="31"/>
        <end position="50"/>
    </location>
</feature>